<feature type="compositionally biased region" description="Polar residues" evidence="1">
    <location>
        <begin position="261"/>
        <end position="275"/>
    </location>
</feature>
<accession>A0AAI9SYG4</accession>
<organism evidence="2 3">
    <name type="scientific">Candida oxycetoniae</name>
    <dbReference type="NCBI Taxonomy" id="497107"/>
    <lineage>
        <taxon>Eukaryota</taxon>
        <taxon>Fungi</taxon>
        <taxon>Dikarya</taxon>
        <taxon>Ascomycota</taxon>
        <taxon>Saccharomycotina</taxon>
        <taxon>Pichiomycetes</taxon>
        <taxon>Debaryomycetaceae</taxon>
        <taxon>Candida/Lodderomyces clade</taxon>
        <taxon>Candida</taxon>
    </lineage>
</organism>
<keyword evidence="3" id="KW-1185">Reference proteome</keyword>
<dbReference type="RefSeq" id="XP_049180815.1">
    <property type="nucleotide sequence ID" value="XM_049323354.1"/>
</dbReference>
<feature type="region of interest" description="Disordered" evidence="1">
    <location>
        <begin position="207"/>
        <end position="275"/>
    </location>
</feature>
<evidence type="ECO:0000256" key="1">
    <source>
        <dbReference type="SAM" id="MobiDB-lite"/>
    </source>
</evidence>
<reference evidence="2" key="1">
    <citation type="journal article" date="2022" name="DNA Res.">
        <title>Genome analysis of five recently described species of the CUG-Ser clade uncovers Candida theae as a new hybrid lineage with pathogenic potential in the Candida parapsilosis species complex.</title>
        <authorList>
            <person name="Mixao V."/>
            <person name="Del Olmo V."/>
            <person name="Hegedusova E."/>
            <person name="Saus E."/>
            <person name="Pryszcz L."/>
            <person name="Cillingova A."/>
            <person name="Nosek J."/>
            <person name="Gabaldon T."/>
        </authorList>
    </citation>
    <scope>NUCLEOTIDE SEQUENCE</scope>
    <source>
        <strain evidence="2">CBS 10844</strain>
    </source>
</reference>
<evidence type="ECO:0000313" key="3">
    <source>
        <dbReference type="Proteomes" id="UP001202479"/>
    </source>
</evidence>
<dbReference type="GeneID" id="73379772"/>
<comment type="caution">
    <text evidence="2">The sequence shown here is derived from an EMBL/GenBank/DDBJ whole genome shotgun (WGS) entry which is preliminary data.</text>
</comment>
<feature type="region of interest" description="Disordered" evidence="1">
    <location>
        <begin position="581"/>
        <end position="610"/>
    </location>
</feature>
<dbReference type="Proteomes" id="UP001202479">
    <property type="component" value="Unassembled WGS sequence"/>
</dbReference>
<evidence type="ECO:0000313" key="2">
    <source>
        <dbReference type="EMBL" id="KAI3405070.2"/>
    </source>
</evidence>
<name>A0AAI9SYG4_9ASCO</name>
<feature type="compositionally biased region" description="Low complexity" evidence="1">
    <location>
        <begin position="36"/>
        <end position="45"/>
    </location>
</feature>
<dbReference type="AlphaFoldDB" id="A0AAI9SYG4"/>
<feature type="region of interest" description="Disordered" evidence="1">
    <location>
        <begin position="496"/>
        <end position="517"/>
    </location>
</feature>
<gene>
    <name evidence="2" type="ORF">KGF56_002155</name>
</gene>
<dbReference type="EMBL" id="JAHUZD010000069">
    <property type="protein sequence ID" value="KAI3405070.2"/>
    <property type="molecule type" value="Genomic_DNA"/>
</dbReference>
<protein>
    <submittedName>
        <fullName evidence="2">Uncharacterized protein</fullName>
    </submittedName>
</protein>
<feature type="region of interest" description="Disordered" evidence="1">
    <location>
        <begin position="140"/>
        <end position="160"/>
    </location>
</feature>
<feature type="compositionally biased region" description="Low complexity" evidence="1">
    <location>
        <begin position="144"/>
        <end position="160"/>
    </location>
</feature>
<sequence>MAVVDQEDTSYHRSTFHSIFVQDNTNNNHHHHHHNNNNNKNNNNNAKGNVDSARSIFEEPDITLVTQCSKQSSIPIPYIPQLSRGRLNLKKSFTAGSTKLKTRSHPLVNDEIDLCGEEEKEEEEEDVDDDDDDEFLDEYESDDLSFSSTSSFQSSVTNVSRKPPPLYQYHSFNNALYSYVSPKSTLMISIPTNRSISIASSSVSSVNTCFSPKQPTQQELPPLQQQQQQQQQHQQQHHPHHQAKVMSRSLSGSSTLSVTLPQQSPQTTSCSPVTITSKGILGSDSSSNASRFGYPKKTLRHASSTECLYKLLHNSSSPSVKKLLYSNLTTSLKLLKNKIPFYTSRQSILNNIISEPPRLTDDKFPTSQSEELITFFQDDQVTNDHEMSAASAQLSFTPHIKSTFKNRDSRINSQFLRLYAYDYNARINSQTLPNSLAQDDSSPILTKKSNLTFHIKHNMFRISNMSREKLWNSVILPPRKDQSPMDCIDSESYCPDVEMEEEDEKEQKKNNTTSSAYGATSITRKSGKYLPWDLKPSIKPAGVLHGGKWVFNGMAPNSGITKTQFTVKGWCNSKWRNIYKEFDNDNNNDDDDDDDDEEEEEEEEEEEGWI</sequence>
<proteinExistence type="predicted"/>
<feature type="compositionally biased region" description="Acidic residues" evidence="1">
    <location>
        <begin position="584"/>
        <end position="610"/>
    </location>
</feature>
<feature type="compositionally biased region" description="Low complexity" evidence="1">
    <location>
        <begin position="247"/>
        <end position="260"/>
    </location>
</feature>
<feature type="region of interest" description="Disordered" evidence="1">
    <location>
        <begin position="24"/>
        <end position="50"/>
    </location>
</feature>
<feature type="compositionally biased region" description="Low complexity" evidence="1">
    <location>
        <begin position="214"/>
        <end position="234"/>
    </location>
</feature>